<dbReference type="STRING" id="29655.A0A0K9PVL1"/>
<dbReference type="InterPro" id="IPR014756">
    <property type="entry name" value="Ig_E-set"/>
</dbReference>
<gene>
    <name evidence="5" type="ORF">ZOSMA_154G00100</name>
</gene>
<dbReference type="InterPro" id="IPR013783">
    <property type="entry name" value="Ig-like_fold"/>
</dbReference>
<dbReference type="PANTHER" id="PTHR32208:SF93">
    <property type="entry name" value="ALDEHYDE OXIDASE GLOX1"/>
    <property type="match status" value="1"/>
</dbReference>
<evidence type="ECO:0000256" key="1">
    <source>
        <dbReference type="ARBA" id="ARBA00022729"/>
    </source>
</evidence>
<organism evidence="5 6">
    <name type="scientific">Zostera marina</name>
    <name type="common">Eelgrass</name>
    <dbReference type="NCBI Taxonomy" id="29655"/>
    <lineage>
        <taxon>Eukaryota</taxon>
        <taxon>Viridiplantae</taxon>
        <taxon>Streptophyta</taxon>
        <taxon>Embryophyta</taxon>
        <taxon>Tracheophyta</taxon>
        <taxon>Spermatophyta</taxon>
        <taxon>Magnoliopsida</taxon>
        <taxon>Liliopsida</taxon>
        <taxon>Zosteraceae</taxon>
        <taxon>Zostera</taxon>
    </lineage>
</organism>
<reference evidence="6" key="1">
    <citation type="journal article" date="2016" name="Nature">
        <title>The genome of the seagrass Zostera marina reveals angiosperm adaptation to the sea.</title>
        <authorList>
            <person name="Olsen J.L."/>
            <person name="Rouze P."/>
            <person name="Verhelst B."/>
            <person name="Lin Y.-C."/>
            <person name="Bayer T."/>
            <person name="Collen J."/>
            <person name="Dattolo E."/>
            <person name="De Paoli E."/>
            <person name="Dittami S."/>
            <person name="Maumus F."/>
            <person name="Michel G."/>
            <person name="Kersting A."/>
            <person name="Lauritano C."/>
            <person name="Lohaus R."/>
            <person name="Toepel M."/>
            <person name="Tonon T."/>
            <person name="Vanneste K."/>
            <person name="Amirebrahimi M."/>
            <person name="Brakel J."/>
            <person name="Bostroem C."/>
            <person name="Chovatia M."/>
            <person name="Grimwood J."/>
            <person name="Jenkins J.W."/>
            <person name="Jueterbock A."/>
            <person name="Mraz A."/>
            <person name="Stam W.T."/>
            <person name="Tice H."/>
            <person name="Bornberg-Bauer E."/>
            <person name="Green P.J."/>
            <person name="Pearson G.A."/>
            <person name="Procaccini G."/>
            <person name="Duarte C.M."/>
            <person name="Schmutz J."/>
            <person name="Reusch T.B.H."/>
            <person name="Van de Peer Y."/>
        </authorList>
    </citation>
    <scope>NUCLEOTIDE SEQUENCE [LARGE SCALE GENOMIC DNA]</scope>
    <source>
        <strain evidence="6">cv. Finnish</strain>
    </source>
</reference>
<dbReference type="Pfam" id="PF07250">
    <property type="entry name" value="Glyoxal_oxid_N"/>
    <property type="match status" value="1"/>
</dbReference>
<feature type="domain" description="Galactose oxidase-like Early set" evidence="4">
    <location>
        <begin position="487"/>
        <end position="593"/>
    </location>
</feature>
<feature type="region of interest" description="Disordered" evidence="2">
    <location>
        <begin position="68"/>
        <end position="115"/>
    </location>
</feature>
<feature type="domain" description="Glyoxal oxidase N-terminal" evidence="3">
    <location>
        <begin position="144"/>
        <end position="478"/>
    </location>
</feature>
<sequence length="594" mass="66396">MGRSLHHRNTTTTTTATFLFFFFFLAVIVRSSFIGDLSDDLSSIDFAPTSTIPREKLLDDDEIVQDQSFEEDTNEEEGGLDDNDLGKENSNSNDAEKKEEEEDEKDGKEMKGRKLITTTTTAAPTMHLVITHLNKAVIFGPTVVEFDFATNKLRHMTVQTNPWFASGGLAADGTVVHTGGGWEGGNAVRYLDTCEGCEWKEHVKDLAGKRWSATQHILPDGRFIVIGGHREFSYEYVPPRGEPNKATVSLPFLKETTDQRPDVVQDNLYPFVHLSPDGNLFIFANNRSILFDYKENKVVKEFPTLQGSARNYPSPGMSAMIPLNLNKPISEIKAEVIVCGGASTSFAVEKDIDKCARMDITSSNPRWEIEKMPKPRIMADLLNLPTGDLMFINGADASTSSGEDIIEPWIYRPFLIGDKRFKVLKPSTPIPRMYHSTSAILPDGKILITGSNTNHGQNFPYDKILPTDLRIEKLSPPYLHPSLSYYRPEITQTRENLHYDETFDVVFNLNVTIEDPSDVKITMYASPFATHGYSMGQRLLILKTTGSVDNMGADRLHKIVVTAPPSAVLAPPGYYMLFLVYRGLPSTAVWVHIE</sequence>
<name>A0A0K9PVL1_ZOSMR</name>
<keyword evidence="6" id="KW-1185">Reference proteome</keyword>
<evidence type="ECO:0000259" key="3">
    <source>
        <dbReference type="Pfam" id="PF07250"/>
    </source>
</evidence>
<feature type="compositionally biased region" description="Acidic residues" evidence="2">
    <location>
        <begin position="68"/>
        <end position="83"/>
    </location>
</feature>
<dbReference type="SUPFAM" id="SSF81296">
    <property type="entry name" value="E set domains"/>
    <property type="match status" value="1"/>
</dbReference>
<dbReference type="Pfam" id="PF09118">
    <property type="entry name" value="GO-like_E_set"/>
    <property type="match status" value="1"/>
</dbReference>
<dbReference type="AlphaFoldDB" id="A0A0K9PVL1"/>
<dbReference type="OrthoDB" id="2019572at2759"/>
<comment type="caution">
    <text evidence="5">The sequence shown here is derived from an EMBL/GenBank/DDBJ whole genome shotgun (WGS) entry which is preliminary data.</text>
</comment>
<keyword evidence="1" id="KW-0732">Signal</keyword>
<dbReference type="Proteomes" id="UP000036987">
    <property type="component" value="Unassembled WGS sequence"/>
</dbReference>
<dbReference type="PANTHER" id="PTHR32208">
    <property type="entry name" value="SECRETED PROTEIN-RELATED"/>
    <property type="match status" value="1"/>
</dbReference>
<evidence type="ECO:0000259" key="4">
    <source>
        <dbReference type="Pfam" id="PF09118"/>
    </source>
</evidence>
<dbReference type="InterPro" id="IPR011043">
    <property type="entry name" value="Gal_Oxase/kelch_b-propeller"/>
</dbReference>
<evidence type="ECO:0000313" key="6">
    <source>
        <dbReference type="Proteomes" id="UP000036987"/>
    </source>
</evidence>
<proteinExistence type="predicted"/>
<dbReference type="InterPro" id="IPR009880">
    <property type="entry name" value="Glyoxal_oxidase_N"/>
</dbReference>
<protein>
    <submittedName>
        <fullName evidence="5">Galactose oxidase</fullName>
    </submittedName>
</protein>
<evidence type="ECO:0000256" key="2">
    <source>
        <dbReference type="SAM" id="MobiDB-lite"/>
    </source>
</evidence>
<dbReference type="InterPro" id="IPR015202">
    <property type="entry name" value="GO-like_E_set"/>
</dbReference>
<dbReference type="Gene3D" id="2.130.10.80">
    <property type="entry name" value="Galactose oxidase/kelch, beta-propeller"/>
    <property type="match status" value="1"/>
</dbReference>
<dbReference type="EMBL" id="LFYR01000604">
    <property type="protein sequence ID" value="KMZ73068.1"/>
    <property type="molecule type" value="Genomic_DNA"/>
</dbReference>
<dbReference type="CDD" id="cd02851">
    <property type="entry name" value="E_set_GO_C"/>
    <property type="match status" value="1"/>
</dbReference>
<dbReference type="OMA" id="NKPNPGQ"/>
<accession>A0A0K9PVL1</accession>
<dbReference type="SUPFAM" id="SSF50965">
    <property type="entry name" value="Galactose oxidase, central domain"/>
    <property type="match status" value="1"/>
</dbReference>
<dbReference type="Gene3D" id="2.60.40.10">
    <property type="entry name" value="Immunoglobulins"/>
    <property type="match status" value="1"/>
</dbReference>
<dbReference type="InterPro" id="IPR037293">
    <property type="entry name" value="Gal_Oxidase_central_sf"/>
</dbReference>
<evidence type="ECO:0000313" key="5">
    <source>
        <dbReference type="EMBL" id="KMZ73068.1"/>
    </source>
</evidence>